<evidence type="ECO:0000313" key="5">
    <source>
        <dbReference type="Proteomes" id="UP000054383"/>
    </source>
</evidence>
<proteinExistence type="predicted"/>
<dbReference type="PANTHER" id="PTHR46042:SF1">
    <property type="entry name" value="DIPHTHINE METHYLTRANSFERASE"/>
    <property type="match status" value="1"/>
</dbReference>
<reference evidence="4 5" key="1">
    <citation type="submission" date="2015-04" db="EMBL/GenBank/DDBJ databases">
        <authorList>
            <person name="Syromyatnikov M.Y."/>
            <person name="Popov V.N."/>
        </authorList>
    </citation>
    <scope>NUCLEOTIDE SEQUENCE [LARGE SCALE GENOMIC DNA]</scope>
    <source>
        <strain evidence="4">WF-38-12</strain>
    </source>
</reference>
<gene>
    <name evidence="4" type="ORF">PISL3812_05226</name>
</gene>
<dbReference type="STRING" id="28573.A0A0U1LXW1"/>
<accession>A0A0U1LXW1</accession>
<dbReference type="OrthoDB" id="1930760at2759"/>
<dbReference type="OMA" id="LDMKWLP"/>
<keyword evidence="2" id="KW-0677">Repeat</keyword>
<evidence type="ECO:0000256" key="1">
    <source>
        <dbReference type="ARBA" id="ARBA00022574"/>
    </source>
</evidence>
<organism evidence="4 5">
    <name type="scientific">Talaromyces islandicus</name>
    <name type="common">Penicillium islandicum</name>
    <dbReference type="NCBI Taxonomy" id="28573"/>
    <lineage>
        <taxon>Eukaryota</taxon>
        <taxon>Fungi</taxon>
        <taxon>Dikarya</taxon>
        <taxon>Ascomycota</taxon>
        <taxon>Pezizomycotina</taxon>
        <taxon>Eurotiomycetes</taxon>
        <taxon>Eurotiomycetidae</taxon>
        <taxon>Eurotiales</taxon>
        <taxon>Trichocomaceae</taxon>
        <taxon>Talaromyces</taxon>
        <taxon>Talaromyces sect. Islandici</taxon>
    </lineage>
</organism>
<dbReference type="Gene3D" id="2.130.10.10">
    <property type="entry name" value="YVTN repeat-like/Quinoprotein amine dehydrogenase"/>
    <property type="match status" value="1"/>
</dbReference>
<keyword evidence="4" id="KW-0436">Ligase</keyword>
<dbReference type="AlphaFoldDB" id="A0A0U1LXW1"/>
<evidence type="ECO:0000256" key="3">
    <source>
        <dbReference type="ARBA" id="ARBA00043952"/>
    </source>
</evidence>
<keyword evidence="1" id="KW-0853">WD repeat</keyword>
<dbReference type="InterPro" id="IPR052415">
    <property type="entry name" value="Diphthine_MTase"/>
</dbReference>
<dbReference type="GO" id="GO:0016874">
    <property type="term" value="F:ligase activity"/>
    <property type="evidence" value="ECO:0007669"/>
    <property type="project" value="UniProtKB-KW"/>
</dbReference>
<comment type="pathway">
    <text evidence="3">Protein modification.</text>
</comment>
<dbReference type="GO" id="GO:0005737">
    <property type="term" value="C:cytoplasm"/>
    <property type="evidence" value="ECO:0007669"/>
    <property type="project" value="TreeGrafter"/>
</dbReference>
<keyword evidence="5" id="KW-1185">Reference proteome</keyword>
<dbReference type="PANTHER" id="PTHR46042">
    <property type="entry name" value="DIPHTHINE METHYLTRANSFERASE"/>
    <property type="match status" value="1"/>
</dbReference>
<dbReference type="InterPro" id="IPR036322">
    <property type="entry name" value="WD40_repeat_dom_sf"/>
</dbReference>
<sequence length="416" mass="46356">MSAENIQSPSSLTTQILNQPPSCLEFCPDSPDYFIIGTYLLHEDKDDESAIKQTKTGSLQLWHLDAANHEPKQKQLLSLPYAVFDLHFHPRRPTVLGIAGSDGSVSLYRVSRENENQDPQIRLIWARKVHEEEHIPALFLAWTPRDWFQHSAMKGSVGGGEGFAVTFSDGRTSVFATSSRDKDITEGDGSDLLESNFQPRESIEAWFVALADYIQPNSGDSVAYSFTGNDFGSLNVRQFRSAQDQDDGLTEDVLLEELQVANTDDRARHHAAGVTSILPLPIPMLQNAPVLLTGSYDEYLRVYHATVRGAVLAEELLGGGVWRLQIIHTEDSESGVSFFVLASCMHAGARIVRVSWKRGSLEELGEWDIQVLAQFTEHESMNYASGVWKTSADSSELVCVSSSFYDKRLCLWKVQV</sequence>
<protein>
    <submittedName>
        <fullName evidence="4">Isoleucine--tRNA ligase</fullName>
    </submittedName>
</protein>
<dbReference type="GO" id="GO:0061685">
    <property type="term" value="F:diphthine methylesterase activity"/>
    <property type="evidence" value="ECO:0007669"/>
    <property type="project" value="TreeGrafter"/>
</dbReference>
<dbReference type="SUPFAM" id="SSF50978">
    <property type="entry name" value="WD40 repeat-like"/>
    <property type="match status" value="1"/>
</dbReference>
<dbReference type="InterPro" id="IPR015943">
    <property type="entry name" value="WD40/YVTN_repeat-like_dom_sf"/>
</dbReference>
<dbReference type="EMBL" id="CVMT01000004">
    <property type="protein sequence ID" value="CRG88199.1"/>
    <property type="molecule type" value="Genomic_DNA"/>
</dbReference>
<evidence type="ECO:0000313" key="4">
    <source>
        <dbReference type="EMBL" id="CRG88199.1"/>
    </source>
</evidence>
<dbReference type="GO" id="GO:0017183">
    <property type="term" value="P:protein histidyl modification to diphthamide"/>
    <property type="evidence" value="ECO:0007669"/>
    <property type="project" value="TreeGrafter"/>
</dbReference>
<evidence type="ECO:0000256" key="2">
    <source>
        <dbReference type="ARBA" id="ARBA00022737"/>
    </source>
</evidence>
<name>A0A0U1LXW1_TALIS</name>
<dbReference type="Proteomes" id="UP000054383">
    <property type="component" value="Unassembled WGS sequence"/>
</dbReference>